<dbReference type="InterPro" id="IPR023509">
    <property type="entry name" value="DTD-like_sf"/>
</dbReference>
<dbReference type="GO" id="GO:0005524">
    <property type="term" value="F:ATP binding"/>
    <property type="evidence" value="ECO:0007669"/>
    <property type="project" value="InterPro"/>
</dbReference>
<evidence type="ECO:0000259" key="1">
    <source>
        <dbReference type="Pfam" id="PF08915"/>
    </source>
</evidence>
<dbReference type="AlphaFoldDB" id="A0A975GSS2"/>
<dbReference type="InterPro" id="IPR015011">
    <property type="entry name" value="Threonyl-tRNA_syn_edit_dom_arc"/>
</dbReference>
<protein>
    <submittedName>
        <fullName evidence="2">tRNA-Thr_ED domain-containing protein</fullName>
    </submittedName>
</protein>
<dbReference type="Proteomes" id="UP000663722">
    <property type="component" value="Chromosome"/>
</dbReference>
<gene>
    <name evidence="2" type="ORF">dnm_084450</name>
</gene>
<evidence type="ECO:0000313" key="3">
    <source>
        <dbReference type="Proteomes" id="UP000663722"/>
    </source>
</evidence>
<dbReference type="KEGG" id="dmm:dnm_084450"/>
<dbReference type="GO" id="GO:0008270">
    <property type="term" value="F:zinc ion binding"/>
    <property type="evidence" value="ECO:0007669"/>
    <property type="project" value="InterPro"/>
</dbReference>
<name>A0A975GSS2_9BACT</name>
<dbReference type="Gene3D" id="3.50.80.10">
    <property type="entry name" value="D-tyrosyl-tRNA(Tyr) deacylase"/>
    <property type="match status" value="1"/>
</dbReference>
<reference evidence="2" key="1">
    <citation type="journal article" date="2021" name="Microb. Physiol.">
        <title>Proteogenomic Insights into the Physiology of Marine, Sulfate-Reducing, Filamentous Desulfonema limicola and Desulfonema magnum.</title>
        <authorList>
            <person name="Schnaars V."/>
            <person name="Wohlbrand L."/>
            <person name="Scheve S."/>
            <person name="Hinrichs C."/>
            <person name="Reinhardt R."/>
            <person name="Rabus R."/>
        </authorList>
    </citation>
    <scope>NUCLEOTIDE SEQUENCE</scope>
    <source>
        <strain evidence="2">4be13</strain>
    </source>
</reference>
<accession>A0A975GSS2</accession>
<feature type="domain" description="Threonyl-tRNA synthetase editing" evidence="1">
    <location>
        <begin position="1"/>
        <end position="134"/>
    </location>
</feature>
<dbReference type="GO" id="GO:0005737">
    <property type="term" value="C:cytoplasm"/>
    <property type="evidence" value="ECO:0007669"/>
    <property type="project" value="InterPro"/>
</dbReference>
<dbReference type="Pfam" id="PF08915">
    <property type="entry name" value="tRNA-Thr_ED"/>
    <property type="match status" value="1"/>
</dbReference>
<dbReference type="RefSeq" id="WP_207679761.1">
    <property type="nucleotide sequence ID" value="NZ_CP061800.1"/>
</dbReference>
<dbReference type="EMBL" id="CP061800">
    <property type="protein sequence ID" value="QTA92366.1"/>
    <property type="molecule type" value="Genomic_DNA"/>
</dbReference>
<sequence length="135" mass="15578">MRVLFWYCDQFDWNPAMKTLDDAPEAKPAENKNTVVAFVHIEPKDLDEKSSAETKLIKNAKWLARKWEISHVILHSFTHLGEEKAEPDLAKALLDSAQDRLEKAGYSTVQTPYGYFLNLEIKTQGHPLARVYKEF</sequence>
<dbReference type="GO" id="GO:0004829">
    <property type="term" value="F:threonine-tRNA ligase activity"/>
    <property type="evidence" value="ECO:0007669"/>
    <property type="project" value="InterPro"/>
</dbReference>
<organism evidence="2 3">
    <name type="scientific">Desulfonema magnum</name>
    <dbReference type="NCBI Taxonomy" id="45655"/>
    <lineage>
        <taxon>Bacteria</taxon>
        <taxon>Pseudomonadati</taxon>
        <taxon>Thermodesulfobacteriota</taxon>
        <taxon>Desulfobacteria</taxon>
        <taxon>Desulfobacterales</taxon>
        <taxon>Desulfococcaceae</taxon>
        <taxon>Desulfonema</taxon>
    </lineage>
</organism>
<proteinExistence type="predicted"/>
<evidence type="ECO:0000313" key="2">
    <source>
        <dbReference type="EMBL" id="QTA92366.1"/>
    </source>
</evidence>
<keyword evidence="3" id="KW-1185">Reference proteome</keyword>